<sequence length="74" mass="8082">MSLKREQSGSLKKYAGELRDLILDKVRYGEDVEATALFHKLKGVRAAAFLLGDCEVDRFIGGILGELEALDGGK</sequence>
<proteinExistence type="predicted"/>
<evidence type="ECO:0000313" key="1">
    <source>
        <dbReference type="EMBL" id="DAD71720.1"/>
    </source>
</evidence>
<protein>
    <submittedName>
        <fullName evidence="1">Membrane-anchored junction protein</fullName>
    </submittedName>
</protein>
<reference evidence="1" key="1">
    <citation type="journal article" date="2021" name="Proc. Natl. Acad. Sci. U.S.A.">
        <title>A Catalog of Tens of Thousands of Viruses from Human Metagenomes Reveals Hidden Associations with Chronic Diseases.</title>
        <authorList>
            <person name="Tisza M.J."/>
            <person name="Buck C.B."/>
        </authorList>
    </citation>
    <scope>NUCLEOTIDE SEQUENCE</scope>
    <source>
        <strain evidence="1">Cti9m5</strain>
    </source>
</reference>
<organism evidence="1">
    <name type="scientific">Myoviridae sp. cti9m5</name>
    <dbReference type="NCBI Taxonomy" id="2827613"/>
    <lineage>
        <taxon>Viruses</taxon>
        <taxon>Duplodnaviria</taxon>
        <taxon>Heunggongvirae</taxon>
        <taxon>Uroviricota</taxon>
        <taxon>Caudoviricetes</taxon>
    </lineage>
</organism>
<name>A0A8S5LPA2_9CAUD</name>
<accession>A0A8S5LPA2</accession>
<dbReference type="EMBL" id="BK015886">
    <property type="protein sequence ID" value="DAD71720.1"/>
    <property type="molecule type" value="Genomic_DNA"/>
</dbReference>